<feature type="compositionally biased region" description="Low complexity" evidence="1">
    <location>
        <begin position="174"/>
        <end position="185"/>
    </location>
</feature>
<name>A0A182NHE6_9DIPT</name>
<evidence type="ECO:0000256" key="1">
    <source>
        <dbReference type="SAM" id="MobiDB-lite"/>
    </source>
</evidence>
<evidence type="ECO:0000313" key="3">
    <source>
        <dbReference type="Proteomes" id="UP000075884"/>
    </source>
</evidence>
<feature type="compositionally biased region" description="Low complexity" evidence="1">
    <location>
        <begin position="27"/>
        <end position="38"/>
    </location>
</feature>
<reference evidence="2" key="2">
    <citation type="submission" date="2020-05" db="UniProtKB">
        <authorList>
            <consortium name="EnsemblMetazoa"/>
        </authorList>
    </citation>
    <scope>IDENTIFICATION</scope>
    <source>
        <strain evidence="2">WRAIR2</strain>
    </source>
</reference>
<reference evidence="3" key="1">
    <citation type="submission" date="2013-03" db="EMBL/GenBank/DDBJ databases">
        <title>The Genome Sequence of Anopheles dirus WRAIR2.</title>
        <authorList>
            <consortium name="The Broad Institute Genomics Platform"/>
            <person name="Neafsey D.E."/>
            <person name="Walton C."/>
            <person name="Walker B."/>
            <person name="Young S.K."/>
            <person name="Zeng Q."/>
            <person name="Gargeya S."/>
            <person name="Fitzgerald M."/>
            <person name="Haas B."/>
            <person name="Abouelleil A."/>
            <person name="Allen A.W."/>
            <person name="Alvarado L."/>
            <person name="Arachchi H.M."/>
            <person name="Berlin A.M."/>
            <person name="Chapman S.B."/>
            <person name="Gainer-Dewar J."/>
            <person name="Goldberg J."/>
            <person name="Griggs A."/>
            <person name="Gujja S."/>
            <person name="Hansen M."/>
            <person name="Howarth C."/>
            <person name="Imamovic A."/>
            <person name="Ireland A."/>
            <person name="Larimer J."/>
            <person name="McCowan C."/>
            <person name="Murphy C."/>
            <person name="Pearson M."/>
            <person name="Poon T.W."/>
            <person name="Priest M."/>
            <person name="Roberts A."/>
            <person name="Saif S."/>
            <person name="Shea T."/>
            <person name="Sisk P."/>
            <person name="Sykes S."/>
            <person name="Wortman J."/>
            <person name="Nusbaum C."/>
            <person name="Birren B."/>
        </authorList>
    </citation>
    <scope>NUCLEOTIDE SEQUENCE [LARGE SCALE GENOMIC DNA]</scope>
    <source>
        <strain evidence="3">WRAIR2</strain>
    </source>
</reference>
<keyword evidence="3" id="KW-1185">Reference proteome</keyword>
<feature type="region of interest" description="Disordered" evidence="1">
    <location>
        <begin position="27"/>
        <end position="110"/>
    </location>
</feature>
<feature type="compositionally biased region" description="Low complexity" evidence="1">
    <location>
        <begin position="50"/>
        <end position="76"/>
    </location>
</feature>
<evidence type="ECO:0000313" key="2">
    <source>
        <dbReference type="EnsemblMetazoa" id="ADIR007069-PA"/>
    </source>
</evidence>
<organism evidence="2 3">
    <name type="scientific">Anopheles dirus</name>
    <dbReference type="NCBI Taxonomy" id="7168"/>
    <lineage>
        <taxon>Eukaryota</taxon>
        <taxon>Metazoa</taxon>
        <taxon>Ecdysozoa</taxon>
        <taxon>Arthropoda</taxon>
        <taxon>Hexapoda</taxon>
        <taxon>Insecta</taxon>
        <taxon>Pterygota</taxon>
        <taxon>Neoptera</taxon>
        <taxon>Endopterygota</taxon>
        <taxon>Diptera</taxon>
        <taxon>Nematocera</taxon>
        <taxon>Culicoidea</taxon>
        <taxon>Culicidae</taxon>
        <taxon>Anophelinae</taxon>
        <taxon>Anopheles</taxon>
    </lineage>
</organism>
<dbReference type="AlphaFoldDB" id="A0A182NHE6"/>
<dbReference type="Pfam" id="PF11179">
    <property type="entry name" value="DUF2967"/>
    <property type="match status" value="1"/>
</dbReference>
<dbReference type="Proteomes" id="UP000075884">
    <property type="component" value="Unassembled WGS sequence"/>
</dbReference>
<proteinExistence type="predicted"/>
<dbReference type="VEuPathDB" id="VectorBase:ADIR007069"/>
<protein>
    <submittedName>
        <fullName evidence="2">Uncharacterized protein</fullName>
    </submittedName>
</protein>
<feature type="region of interest" description="Disordered" evidence="1">
    <location>
        <begin position="162"/>
        <end position="200"/>
    </location>
</feature>
<dbReference type="EnsemblMetazoa" id="ADIR007069-RA">
    <property type="protein sequence ID" value="ADIR007069-PA"/>
    <property type="gene ID" value="ADIR007069"/>
</dbReference>
<dbReference type="InterPro" id="IPR021349">
    <property type="entry name" value="DUF2967"/>
</dbReference>
<accession>A0A182NHE6</accession>
<feature type="compositionally biased region" description="Polar residues" evidence="1">
    <location>
        <begin position="100"/>
        <end position="110"/>
    </location>
</feature>
<sequence>MTVSVSQPQQPIESVHCGPLAATFIVPPATASPSAPSSVPYRATSSEVGAGASMALSTATMASSSSSSSSPHPSGSPGQGRANASRGSPEPDAGHGNHPAQHTSSSTPTSALRRLYFKTARASKAAKMAATAATTATAVAAAAASSTTVPKVVVMGSSTTSEATINTSTDSASTHVTNVTTTTDTETNDSLDLGDVSGQSEPLLSSLEDESSSIIALNQIVGNEEDENITVINGPDTPLLISYQFIC</sequence>
<feature type="compositionally biased region" description="Polar residues" evidence="1">
    <location>
        <begin position="162"/>
        <end position="173"/>
    </location>
</feature>
<dbReference type="STRING" id="7168.A0A182NHE6"/>